<dbReference type="EMBL" id="SIXI01000004">
    <property type="protein sequence ID" value="TBO30490.1"/>
    <property type="molecule type" value="Genomic_DNA"/>
</dbReference>
<dbReference type="NCBIfam" id="TIGR02532">
    <property type="entry name" value="IV_pilin_GFxxxE"/>
    <property type="match status" value="1"/>
</dbReference>
<dbReference type="SUPFAM" id="SSF54523">
    <property type="entry name" value="Pili subunits"/>
    <property type="match status" value="1"/>
</dbReference>
<dbReference type="Proteomes" id="UP000292120">
    <property type="component" value="Unassembled WGS sequence"/>
</dbReference>
<dbReference type="PROSITE" id="PS00409">
    <property type="entry name" value="PROKAR_NTER_METHYL"/>
    <property type="match status" value="1"/>
</dbReference>
<name>A0A4V2JFM6_9BURK</name>
<reference evidence="2 3" key="1">
    <citation type="submission" date="2019-02" db="EMBL/GenBank/DDBJ databases">
        <title>Aquabacterium sp. strain KMB7.</title>
        <authorList>
            <person name="Chen W.-M."/>
        </authorList>
    </citation>
    <scope>NUCLEOTIDE SEQUENCE [LARGE SCALE GENOMIC DNA]</scope>
    <source>
        <strain evidence="2 3">KMB7</strain>
    </source>
</reference>
<dbReference type="GO" id="GO:0015628">
    <property type="term" value="P:protein secretion by the type II secretion system"/>
    <property type="evidence" value="ECO:0007669"/>
    <property type="project" value="InterPro"/>
</dbReference>
<comment type="caution">
    <text evidence="2">The sequence shown here is derived from an EMBL/GenBank/DDBJ whole genome shotgun (WGS) entry which is preliminary data.</text>
</comment>
<gene>
    <name evidence="2" type="ORF">EYS42_12230</name>
</gene>
<dbReference type="AlphaFoldDB" id="A0A4V2JFM6"/>
<dbReference type="GO" id="GO:0015627">
    <property type="term" value="C:type II protein secretion system complex"/>
    <property type="evidence" value="ECO:0007669"/>
    <property type="project" value="InterPro"/>
</dbReference>
<protein>
    <submittedName>
        <fullName evidence="2">Prepilin-type N-terminal cleavage/methylation domain-containing protein</fullName>
    </submittedName>
</protein>
<evidence type="ECO:0000313" key="3">
    <source>
        <dbReference type="Proteomes" id="UP000292120"/>
    </source>
</evidence>
<keyword evidence="3" id="KW-1185">Reference proteome</keyword>
<dbReference type="OrthoDB" id="9795612at2"/>
<proteinExistence type="predicted"/>
<dbReference type="InterPro" id="IPR045584">
    <property type="entry name" value="Pilin-like"/>
</dbReference>
<evidence type="ECO:0000256" key="1">
    <source>
        <dbReference type="ARBA" id="ARBA00022481"/>
    </source>
</evidence>
<dbReference type="InterPro" id="IPR000983">
    <property type="entry name" value="Bac_GSPG_pilin"/>
</dbReference>
<dbReference type="PRINTS" id="PR00813">
    <property type="entry name" value="BCTERIALGSPG"/>
</dbReference>
<sequence length="121" mass="13306">MKARGFTLIELLVTLAVIATLLSLVAPRFVDSLGRADEAALKTNLRLTREALDKFKADTGAYPQELTDLVVKRYIREVPFDPVGQTVDGWILLREEGGRGITDLKSGAEGLARDGSKFSDW</sequence>
<evidence type="ECO:0000313" key="2">
    <source>
        <dbReference type="EMBL" id="TBO30490.1"/>
    </source>
</evidence>
<dbReference type="Gene3D" id="3.30.700.10">
    <property type="entry name" value="Glycoprotein, Type 4 Pilin"/>
    <property type="match status" value="1"/>
</dbReference>
<keyword evidence="1" id="KW-0488">Methylation</keyword>
<accession>A0A4V2JFM6</accession>
<dbReference type="Pfam" id="PF07963">
    <property type="entry name" value="N_methyl"/>
    <property type="match status" value="1"/>
</dbReference>
<dbReference type="InterPro" id="IPR012902">
    <property type="entry name" value="N_methyl_site"/>
</dbReference>
<organism evidence="2 3">
    <name type="scientific">Aquabacterium lacunae</name>
    <dbReference type="NCBI Taxonomy" id="2528630"/>
    <lineage>
        <taxon>Bacteria</taxon>
        <taxon>Pseudomonadati</taxon>
        <taxon>Pseudomonadota</taxon>
        <taxon>Betaproteobacteria</taxon>
        <taxon>Burkholderiales</taxon>
        <taxon>Aquabacterium</taxon>
    </lineage>
</organism>